<proteinExistence type="predicted"/>
<evidence type="ECO:0000313" key="1">
    <source>
        <dbReference type="EMBL" id="MCQ9303068.1"/>
    </source>
</evidence>
<organism evidence="1 2">
    <name type="scientific">Mammaliicoccus sciuri</name>
    <name type="common">Staphylococcus sciuri</name>
    <dbReference type="NCBI Taxonomy" id="1296"/>
    <lineage>
        <taxon>Bacteria</taxon>
        <taxon>Bacillati</taxon>
        <taxon>Bacillota</taxon>
        <taxon>Bacilli</taxon>
        <taxon>Bacillales</taxon>
        <taxon>Staphylococcaceae</taxon>
        <taxon>Mammaliicoccus</taxon>
    </lineage>
</organism>
<dbReference type="EMBL" id="JANILD010000002">
    <property type="protein sequence ID" value="MCQ9303068.1"/>
    <property type="molecule type" value="Genomic_DNA"/>
</dbReference>
<accession>A0AAW5LMT4</accession>
<dbReference type="Proteomes" id="UP001204068">
    <property type="component" value="Unassembled WGS sequence"/>
</dbReference>
<protein>
    <submittedName>
        <fullName evidence="1">Uncharacterized protein</fullName>
    </submittedName>
</protein>
<sequence length="61" mass="7176">MNAKQVLLSAYNNAREDDQVIVISIRDEDEESFYQQVLTTDMNYIKRMGILEVAKQHEIEE</sequence>
<gene>
    <name evidence="1" type="ORF">NQ032_05455</name>
</gene>
<dbReference type="RefSeq" id="WP_257099482.1">
    <property type="nucleotide sequence ID" value="NZ_JANILD010000002.1"/>
</dbReference>
<evidence type="ECO:0000313" key="2">
    <source>
        <dbReference type="Proteomes" id="UP001204068"/>
    </source>
</evidence>
<reference evidence="1" key="1">
    <citation type="submission" date="2022-07" db="EMBL/GenBank/DDBJ databases">
        <title>Bacterial species isolated from the porcine tonsil microbiota.</title>
        <authorList>
            <person name="Oliveira I.M.F."/>
        </authorList>
    </citation>
    <scope>NUCLEOTIDE SEQUENCE</scope>
    <source>
        <strain evidence="1">8QC2O2</strain>
    </source>
</reference>
<dbReference type="AlphaFoldDB" id="A0AAW5LMT4"/>
<comment type="caution">
    <text evidence="1">The sequence shown here is derived from an EMBL/GenBank/DDBJ whole genome shotgun (WGS) entry which is preliminary data.</text>
</comment>
<name>A0AAW5LMT4_MAMSC</name>